<comment type="caution">
    <text evidence="5">The sequence shown here is derived from an EMBL/GenBank/DDBJ whole genome shotgun (WGS) entry which is preliminary data.</text>
</comment>
<dbReference type="Gene3D" id="3.40.710.10">
    <property type="entry name" value="DD-peptidase/beta-lactamase superfamily"/>
    <property type="match status" value="1"/>
</dbReference>
<dbReference type="InterPro" id="IPR012338">
    <property type="entry name" value="Beta-lactam/transpept-like"/>
</dbReference>
<accession>A0AA37W802</accession>
<feature type="domain" description="Beta-lactamase class A catalytic" evidence="4">
    <location>
        <begin position="31"/>
        <end position="247"/>
    </location>
</feature>
<evidence type="ECO:0000256" key="3">
    <source>
        <dbReference type="ARBA" id="ARBA00012865"/>
    </source>
</evidence>
<dbReference type="PRINTS" id="PR00118">
    <property type="entry name" value="BLACTAMASEA"/>
</dbReference>
<dbReference type="NCBIfam" id="NF033103">
    <property type="entry name" value="bla_class_A"/>
    <property type="match status" value="1"/>
</dbReference>
<gene>
    <name evidence="5" type="ORF">GCM10007876_24720</name>
</gene>
<proteinExistence type="inferred from homology"/>
<dbReference type="GO" id="GO:0030655">
    <property type="term" value="P:beta-lactam antibiotic catabolic process"/>
    <property type="evidence" value="ECO:0007669"/>
    <property type="project" value="InterPro"/>
</dbReference>
<comment type="catalytic activity">
    <reaction evidence="1">
        <text>a beta-lactam + H2O = a substituted beta-amino acid</text>
        <dbReference type="Rhea" id="RHEA:20401"/>
        <dbReference type="ChEBI" id="CHEBI:15377"/>
        <dbReference type="ChEBI" id="CHEBI:35627"/>
        <dbReference type="ChEBI" id="CHEBI:140347"/>
        <dbReference type="EC" id="3.5.2.6"/>
    </reaction>
</comment>
<dbReference type="InterPro" id="IPR000871">
    <property type="entry name" value="Beta-lactam_class-A"/>
</dbReference>
<dbReference type="GO" id="GO:0046677">
    <property type="term" value="P:response to antibiotic"/>
    <property type="evidence" value="ECO:0007669"/>
    <property type="project" value="InterPro"/>
</dbReference>
<dbReference type="EC" id="3.5.2.6" evidence="3"/>
<evidence type="ECO:0000313" key="6">
    <source>
        <dbReference type="Proteomes" id="UP001161389"/>
    </source>
</evidence>
<evidence type="ECO:0000256" key="1">
    <source>
        <dbReference type="ARBA" id="ARBA00001526"/>
    </source>
</evidence>
<dbReference type="Pfam" id="PF13354">
    <property type="entry name" value="Beta-lactamase2"/>
    <property type="match status" value="1"/>
</dbReference>
<dbReference type="EMBL" id="BSNM01000014">
    <property type="protein sequence ID" value="GLQ31993.1"/>
    <property type="molecule type" value="Genomic_DNA"/>
</dbReference>
<evidence type="ECO:0000313" key="5">
    <source>
        <dbReference type="EMBL" id="GLQ31993.1"/>
    </source>
</evidence>
<keyword evidence="6" id="KW-1185">Reference proteome</keyword>
<comment type="similarity">
    <text evidence="2">Belongs to the class-A beta-lactamase family.</text>
</comment>
<reference evidence="5" key="2">
    <citation type="submission" date="2023-01" db="EMBL/GenBank/DDBJ databases">
        <title>Draft genome sequence of Litoribrevibacter albus strain NBRC 110071.</title>
        <authorList>
            <person name="Sun Q."/>
            <person name="Mori K."/>
        </authorList>
    </citation>
    <scope>NUCLEOTIDE SEQUENCE</scope>
    <source>
        <strain evidence="5">NBRC 110071</strain>
    </source>
</reference>
<dbReference type="PANTHER" id="PTHR35333:SF3">
    <property type="entry name" value="BETA-LACTAMASE-TYPE TRANSPEPTIDASE FOLD CONTAINING PROTEIN"/>
    <property type="match status" value="1"/>
</dbReference>
<dbReference type="AlphaFoldDB" id="A0AA37W802"/>
<dbReference type="Proteomes" id="UP001161389">
    <property type="component" value="Unassembled WGS sequence"/>
</dbReference>
<dbReference type="PANTHER" id="PTHR35333">
    <property type="entry name" value="BETA-LACTAMASE"/>
    <property type="match status" value="1"/>
</dbReference>
<evidence type="ECO:0000256" key="2">
    <source>
        <dbReference type="ARBA" id="ARBA00009009"/>
    </source>
</evidence>
<evidence type="ECO:0000259" key="4">
    <source>
        <dbReference type="Pfam" id="PF13354"/>
    </source>
</evidence>
<sequence>MPLSVQSEEVNFSSVEQVISLAEKHLSAYIGVSILDTATNQQWDYKGDERVPLTSTFKTLACAKLLFDVDQERILPSNSVVIVENDLVTYSPVTEKYVGKTMTLYEACSATMLTSDNTAANKVLEVIGGPSEVTKFVGEVGDDITRLDRFETELNEGKPGDLRDTTTPNTMSHTLKSLLFGSVLSEESRAQLMEWMVDNQVTGNLLRPVLPQGWKIGDRSGAGGYGSRSITAVVWSENRAPLIISIYIAQTEASFDDRNQAITRIGKAIFTVLEDTH</sequence>
<dbReference type="InterPro" id="IPR045155">
    <property type="entry name" value="Beta-lactam_cat"/>
</dbReference>
<dbReference type="SUPFAM" id="SSF56601">
    <property type="entry name" value="beta-lactamase/transpeptidase-like"/>
    <property type="match status" value="1"/>
</dbReference>
<name>A0AA37W802_9GAMM</name>
<reference evidence="5" key="1">
    <citation type="journal article" date="2014" name="Int. J. Syst. Evol. Microbiol.">
        <title>Complete genome sequence of Corynebacterium casei LMG S-19264T (=DSM 44701T), isolated from a smear-ripened cheese.</title>
        <authorList>
            <consortium name="US DOE Joint Genome Institute (JGI-PGF)"/>
            <person name="Walter F."/>
            <person name="Albersmeier A."/>
            <person name="Kalinowski J."/>
            <person name="Ruckert C."/>
        </authorList>
    </citation>
    <scope>NUCLEOTIDE SEQUENCE</scope>
    <source>
        <strain evidence="5">NBRC 110071</strain>
    </source>
</reference>
<dbReference type="GO" id="GO:0008800">
    <property type="term" value="F:beta-lactamase activity"/>
    <property type="evidence" value="ECO:0007669"/>
    <property type="project" value="UniProtKB-EC"/>
</dbReference>
<protein>
    <recommendedName>
        <fullName evidence="3">beta-lactamase</fullName>
        <ecNumber evidence="3">3.5.2.6</ecNumber>
    </recommendedName>
</protein>
<organism evidence="5 6">
    <name type="scientific">Litoribrevibacter albus</name>
    <dbReference type="NCBI Taxonomy" id="1473156"/>
    <lineage>
        <taxon>Bacteria</taxon>
        <taxon>Pseudomonadati</taxon>
        <taxon>Pseudomonadota</taxon>
        <taxon>Gammaproteobacteria</taxon>
        <taxon>Oceanospirillales</taxon>
        <taxon>Oceanospirillaceae</taxon>
        <taxon>Litoribrevibacter</taxon>
    </lineage>
</organism>